<keyword evidence="1" id="KW-0472">Membrane</keyword>
<organism evidence="2 3">
    <name type="scientific">Symbiobacterium thermophilum (strain DSM 24528 / JCM 14929 / IAM 14863 / T)</name>
    <dbReference type="NCBI Taxonomy" id="292459"/>
    <lineage>
        <taxon>Bacteria</taxon>
        <taxon>Bacillati</taxon>
        <taxon>Bacillota</taxon>
        <taxon>Clostridia</taxon>
        <taxon>Eubacteriales</taxon>
        <taxon>Symbiobacteriaceae</taxon>
        <taxon>Symbiobacterium</taxon>
    </lineage>
</organism>
<dbReference type="EMBL" id="AP006840">
    <property type="protein sequence ID" value="BAD41465.1"/>
    <property type="molecule type" value="Genomic_DNA"/>
</dbReference>
<sequence>MAGTGNKWYQSPAVVGLIITLLGFGLFTLAFWLISIWLLS</sequence>
<dbReference type="Proteomes" id="UP000000417">
    <property type="component" value="Chromosome"/>
</dbReference>
<dbReference type="STRING" id="292459.STH2480"/>
<dbReference type="KEGG" id="sth:STH2480"/>
<feature type="transmembrane region" description="Helical" evidence="1">
    <location>
        <begin position="12"/>
        <end position="39"/>
    </location>
</feature>
<evidence type="ECO:0000313" key="3">
    <source>
        <dbReference type="Proteomes" id="UP000000417"/>
    </source>
</evidence>
<accession>Q67LI1</accession>
<keyword evidence="1" id="KW-1133">Transmembrane helix</keyword>
<protein>
    <submittedName>
        <fullName evidence="2">Uncharacterized protein</fullName>
    </submittedName>
</protein>
<name>Q67LI1_SYMTH</name>
<evidence type="ECO:0000256" key="1">
    <source>
        <dbReference type="SAM" id="Phobius"/>
    </source>
</evidence>
<evidence type="ECO:0000313" key="2">
    <source>
        <dbReference type="EMBL" id="BAD41465.1"/>
    </source>
</evidence>
<proteinExistence type="predicted"/>
<dbReference type="HOGENOM" id="CLU_3297565_0_0_9"/>
<reference evidence="2 3" key="1">
    <citation type="journal article" date="2004" name="Nucleic Acids Res.">
        <title>Genome sequence of Symbiobacterium thermophilum, an uncultivable bacterium that depends on microbial commensalism.</title>
        <authorList>
            <person name="Ueda K."/>
            <person name="Yamashita A."/>
            <person name="Ishikawa J."/>
            <person name="Shimada M."/>
            <person name="Watsuji T."/>
            <person name="Morimura K."/>
            <person name="Ikeda H."/>
            <person name="Hattori M."/>
            <person name="Beppu T."/>
        </authorList>
    </citation>
    <scope>NUCLEOTIDE SEQUENCE [LARGE SCALE GENOMIC DNA]</scope>
    <source>
        <strain evidence="3">T / IAM 14863</strain>
    </source>
</reference>
<gene>
    <name evidence="2" type="ordered locus">STH2480</name>
</gene>
<dbReference type="AlphaFoldDB" id="Q67LI1"/>
<keyword evidence="3" id="KW-1185">Reference proteome</keyword>
<keyword evidence="1" id="KW-0812">Transmembrane</keyword>
<dbReference type="RefSeq" id="WP_011196603.1">
    <property type="nucleotide sequence ID" value="NC_006177.1"/>
</dbReference>